<keyword evidence="1 3" id="KW-0808">Transferase</keyword>
<dbReference type="Pfam" id="PF02515">
    <property type="entry name" value="CoA_transf_3"/>
    <property type="match status" value="1"/>
</dbReference>
<feature type="region of interest" description="Disordered" evidence="2">
    <location>
        <begin position="397"/>
        <end position="432"/>
    </location>
</feature>
<dbReference type="AlphaFoldDB" id="A0A7I7XPU4"/>
<sequence>MNDVSDPAHGNGGALAGLRVVDLSRVLAGPYAAQMLGDHGAHVIKVEPPAGDATRQWGEASQDGVTPYYAGLNRNKQHVSVDLSTAAGRAVVLTLLDGADVLIENFLAGTMERWDLAPEWLLEQFPRLVYCRISAFGVTGPMAGLPGYDAVLQAYSGLMHLNGEPGGPPVRIPMPVVDLTTAMLAFSGVLLALNERHVSGCGQLVDVSLLDAALSLQHPAAANYFATGVPPKRLGSGHPNISPCTVLDGGGDYLYVSAGTDRQFAQLCSYLGIANLTQDTRFATNQARLVNDAELRALLSARLEALTITADTAREMISLGIPASLVRPLENVLTDPQVAERDMAPTVGDVTVLGIPVRLSRTPGSVRTPPRSQGADNGAILRDLGLSDDVITSLEHSGTVRAPVGRGSTTAPSDSTDCHLPGEAHALPQKHH</sequence>
<geneLocation type="plasmid" evidence="4">
    <name>pjcm13574 dna</name>
</geneLocation>
<dbReference type="Gene3D" id="3.30.1540.10">
    <property type="entry name" value="formyl-coa transferase, domain 3"/>
    <property type="match status" value="1"/>
</dbReference>
<evidence type="ECO:0000256" key="2">
    <source>
        <dbReference type="SAM" id="MobiDB-lite"/>
    </source>
</evidence>
<organism evidence="3 4">
    <name type="scientific">Mycolicibacterium madagascariense</name>
    <dbReference type="NCBI Taxonomy" id="212765"/>
    <lineage>
        <taxon>Bacteria</taxon>
        <taxon>Bacillati</taxon>
        <taxon>Actinomycetota</taxon>
        <taxon>Actinomycetes</taxon>
        <taxon>Mycobacteriales</taxon>
        <taxon>Mycobacteriaceae</taxon>
        <taxon>Mycolicibacterium</taxon>
    </lineage>
</organism>
<dbReference type="SUPFAM" id="SSF89796">
    <property type="entry name" value="CoA-transferase family III (CaiB/BaiF)"/>
    <property type="match status" value="1"/>
</dbReference>
<evidence type="ECO:0000256" key="1">
    <source>
        <dbReference type="ARBA" id="ARBA00022679"/>
    </source>
</evidence>
<dbReference type="PANTHER" id="PTHR48207:SF3">
    <property type="entry name" value="SUCCINATE--HYDROXYMETHYLGLUTARATE COA-TRANSFERASE"/>
    <property type="match status" value="1"/>
</dbReference>
<gene>
    <name evidence="3" type="ORF">MMAD_55100</name>
</gene>
<reference evidence="3 4" key="1">
    <citation type="journal article" date="2019" name="Emerg. Microbes Infect.">
        <title>Comprehensive subspecies identification of 175 nontuberculous mycobacteria species based on 7547 genomic profiles.</title>
        <authorList>
            <person name="Matsumoto Y."/>
            <person name="Kinjo T."/>
            <person name="Motooka D."/>
            <person name="Nabeya D."/>
            <person name="Jung N."/>
            <person name="Uechi K."/>
            <person name="Horii T."/>
            <person name="Iida T."/>
            <person name="Fujita J."/>
            <person name="Nakamura S."/>
        </authorList>
    </citation>
    <scope>NUCLEOTIDE SEQUENCE [LARGE SCALE GENOMIC DNA]</scope>
    <source>
        <strain evidence="3 4">JCM 13574</strain>
        <plasmid evidence="4">pjcm13574 dna</plasmid>
    </source>
</reference>
<keyword evidence="4" id="KW-1185">Reference proteome</keyword>
<dbReference type="InterPro" id="IPR050483">
    <property type="entry name" value="CoA-transferase_III_domain"/>
</dbReference>
<evidence type="ECO:0000313" key="4">
    <source>
        <dbReference type="Proteomes" id="UP000466517"/>
    </source>
</evidence>
<dbReference type="KEGG" id="mmag:MMAD_55100"/>
<feature type="compositionally biased region" description="Polar residues" evidence="2">
    <location>
        <begin position="362"/>
        <end position="375"/>
    </location>
</feature>
<feature type="region of interest" description="Disordered" evidence="2">
    <location>
        <begin position="360"/>
        <end position="379"/>
    </location>
</feature>
<keyword evidence="3" id="KW-0614">Plasmid</keyword>
<name>A0A7I7XPU4_9MYCO</name>
<evidence type="ECO:0000313" key="3">
    <source>
        <dbReference type="EMBL" id="BBZ31215.1"/>
    </source>
</evidence>
<dbReference type="InterPro" id="IPR023606">
    <property type="entry name" value="CoA-Trfase_III_dom_1_sf"/>
</dbReference>
<dbReference type="Proteomes" id="UP000466517">
    <property type="component" value="Plasmid pJCM13574"/>
</dbReference>
<protein>
    <submittedName>
        <fullName evidence="3">CoA transferase</fullName>
    </submittedName>
</protein>
<dbReference type="InterPro" id="IPR003673">
    <property type="entry name" value="CoA-Trfase_fam_III"/>
</dbReference>
<dbReference type="PANTHER" id="PTHR48207">
    <property type="entry name" value="SUCCINATE--HYDROXYMETHYLGLUTARATE COA-TRANSFERASE"/>
    <property type="match status" value="1"/>
</dbReference>
<dbReference type="Gene3D" id="3.40.50.10540">
    <property type="entry name" value="Crotonobetainyl-coa:carnitine coa-transferase, domain 1"/>
    <property type="match status" value="1"/>
</dbReference>
<dbReference type="InterPro" id="IPR044855">
    <property type="entry name" value="CoA-Trfase_III_dom3_sf"/>
</dbReference>
<accession>A0A7I7XPU4</accession>
<proteinExistence type="predicted"/>
<dbReference type="EMBL" id="AP022611">
    <property type="protein sequence ID" value="BBZ31215.1"/>
    <property type="molecule type" value="Genomic_DNA"/>
</dbReference>
<dbReference type="GO" id="GO:0008410">
    <property type="term" value="F:CoA-transferase activity"/>
    <property type="evidence" value="ECO:0007669"/>
    <property type="project" value="TreeGrafter"/>
</dbReference>